<name>A0ABM0GRX4_SACKO</name>
<accession>A0ABM0GRX4</accession>
<dbReference type="Proteomes" id="UP000694865">
    <property type="component" value="Unplaced"/>
</dbReference>
<dbReference type="PANTHER" id="PTHR31938:SF4">
    <property type="entry name" value="NUCLEAR SPECKLE SPLICING REGULATORY PROTEIN 1"/>
    <property type="match status" value="1"/>
</dbReference>
<dbReference type="RefSeq" id="XP_002735998.2">
    <property type="nucleotide sequence ID" value="XM_002735952.2"/>
</dbReference>
<keyword evidence="6" id="KW-1185">Reference proteome</keyword>
<feature type="compositionally biased region" description="Basic and acidic residues" evidence="4">
    <location>
        <begin position="194"/>
        <end position="206"/>
    </location>
</feature>
<dbReference type="InterPro" id="IPR018612">
    <property type="entry name" value="NSRP1_N"/>
</dbReference>
<feature type="region of interest" description="Disordered" evidence="4">
    <location>
        <begin position="119"/>
        <end position="140"/>
    </location>
</feature>
<feature type="compositionally biased region" description="Basic and acidic residues" evidence="4">
    <location>
        <begin position="298"/>
        <end position="314"/>
    </location>
</feature>
<organism evidence="6 7">
    <name type="scientific">Saccoglossus kowalevskii</name>
    <name type="common">Acorn worm</name>
    <dbReference type="NCBI Taxonomy" id="10224"/>
    <lineage>
        <taxon>Eukaryota</taxon>
        <taxon>Metazoa</taxon>
        <taxon>Hemichordata</taxon>
        <taxon>Enteropneusta</taxon>
        <taxon>Harrimaniidae</taxon>
        <taxon>Saccoglossus</taxon>
    </lineage>
</organism>
<evidence type="ECO:0000313" key="6">
    <source>
        <dbReference type="Proteomes" id="UP000694865"/>
    </source>
</evidence>
<keyword evidence="2 3" id="KW-0175">Coiled coil</keyword>
<dbReference type="InterPro" id="IPR042816">
    <property type="entry name" value="Nsrp1"/>
</dbReference>
<dbReference type="Pfam" id="PF09745">
    <property type="entry name" value="NSRP1_N"/>
    <property type="match status" value="1"/>
</dbReference>
<feature type="domain" description="Nuclear speckle splicing regulatory protein 1 N-terminal" evidence="5">
    <location>
        <begin position="60"/>
        <end position="178"/>
    </location>
</feature>
<feature type="compositionally biased region" description="Basic and acidic residues" evidence="4">
    <location>
        <begin position="378"/>
        <end position="392"/>
    </location>
</feature>
<dbReference type="PANTHER" id="PTHR31938">
    <property type="entry name" value="NUCLEAR SPECKLE SPLICING REGULATORY PROTEIN 1"/>
    <property type="match status" value="1"/>
</dbReference>
<dbReference type="GeneID" id="100374423"/>
<sequence>MATYGHGKQYGLIKKTAKPVLAQKLSIFQDDSSDEETASSQINMSLKKVAIKNQIKKQTQVEMQKALEEDPTVYEYDSIYDEMERKKKEESLLLKGKSDKKPKYINSLLKAATIRKKEQDRRMERKIQKEREDEGDEFDNKEEFVTSAYRKKLEERAEEEFKEKRQAELEAKLDVTKQKDLSGFYRHLLNQTVGEEKVGDSEEKPEVTQSTMVSSREVEDKVGSEKELHQGSKVHKHKDSHRHRDRHRDERQRRKDGDREKHKERHKDRNRDRERSRHRNRDEKNHRQKDSDDDSDNIIDRKESKNEDRDKEIDLNESNINDSIDDQVRKTDNEVDNIEHQDSDEESTPDVEEGNEIQEEKIQSTETRNELDQQWTLHSDEQNESEREKITKSEMNPAKFAKRNMEQTVSSARERYLARKATKLASRVSVVEPEED</sequence>
<protein>
    <submittedName>
        <fullName evidence="7">Nuclear speckle splicing regulatory protein 1-like</fullName>
    </submittedName>
</protein>
<feature type="region of interest" description="Disordered" evidence="4">
    <location>
        <begin position="190"/>
        <end position="407"/>
    </location>
</feature>
<evidence type="ECO:0000313" key="7">
    <source>
        <dbReference type="RefSeq" id="XP_002735998.2"/>
    </source>
</evidence>
<feature type="compositionally biased region" description="Basic and acidic residues" evidence="4">
    <location>
        <begin position="326"/>
        <end position="341"/>
    </location>
</feature>
<feature type="compositionally biased region" description="Basic residues" evidence="4">
    <location>
        <begin position="232"/>
        <end position="246"/>
    </location>
</feature>
<feature type="compositionally biased region" description="Acidic residues" evidence="4">
    <location>
        <begin position="342"/>
        <end position="357"/>
    </location>
</feature>
<feature type="compositionally biased region" description="Basic and acidic residues" evidence="4">
    <location>
        <begin position="216"/>
        <end position="230"/>
    </location>
</feature>
<proteinExistence type="inferred from homology"/>
<evidence type="ECO:0000256" key="3">
    <source>
        <dbReference type="SAM" id="Coils"/>
    </source>
</evidence>
<evidence type="ECO:0000256" key="4">
    <source>
        <dbReference type="SAM" id="MobiDB-lite"/>
    </source>
</evidence>
<evidence type="ECO:0000259" key="5">
    <source>
        <dbReference type="Pfam" id="PF09745"/>
    </source>
</evidence>
<comment type="similarity">
    <text evidence="1">Belongs to the NSRP1 family.</text>
</comment>
<evidence type="ECO:0000256" key="1">
    <source>
        <dbReference type="ARBA" id="ARBA00010126"/>
    </source>
</evidence>
<gene>
    <name evidence="7" type="primary">LOC100374423</name>
</gene>
<feature type="compositionally biased region" description="Basic and acidic residues" evidence="4">
    <location>
        <begin position="358"/>
        <end position="371"/>
    </location>
</feature>
<evidence type="ECO:0000256" key="2">
    <source>
        <dbReference type="ARBA" id="ARBA00023054"/>
    </source>
</evidence>
<feature type="compositionally biased region" description="Basic and acidic residues" evidence="4">
    <location>
        <begin position="119"/>
        <end position="132"/>
    </location>
</feature>
<feature type="compositionally biased region" description="Basic and acidic residues" evidence="4">
    <location>
        <begin position="247"/>
        <end position="290"/>
    </location>
</feature>
<feature type="coiled-coil region" evidence="3">
    <location>
        <begin position="150"/>
        <end position="179"/>
    </location>
</feature>
<reference evidence="7" key="1">
    <citation type="submission" date="2025-08" db="UniProtKB">
        <authorList>
            <consortium name="RefSeq"/>
        </authorList>
    </citation>
    <scope>IDENTIFICATION</scope>
    <source>
        <tissue evidence="7">Testes</tissue>
    </source>
</reference>